<protein>
    <recommendedName>
        <fullName evidence="2 3">Single-stranded DNA-binding protein</fullName>
        <shortName evidence="2">SSB</shortName>
    </recommendedName>
</protein>
<name>A0A2K8KZ15_MARES</name>
<dbReference type="OrthoDB" id="5293989at2"/>
<keyword evidence="2" id="KW-0235">DNA replication</keyword>
<sequence>MLNKVMLIGNLGADPETRYTQDGTCVCNLRLATTEKFKGRDGNQQEKTEWHRVTLWGRLGEIANQYLTKGSRVYIEGKIETRKWTNKEGQDQYTTEIRANEMKMLGGGAGGAAGGGARSGGQSQGSNQGGNQGGGFPTHGGSGGSAPRGNDPFASAPDFGDVPIDDDIPF</sequence>
<dbReference type="InterPro" id="IPR000424">
    <property type="entry name" value="Primosome_PriB/ssb"/>
</dbReference>
<keyword evidence="2" id="KW-0233">DNA recombination</keyword>
<evidence type="ECO:0000256" key="4">
    <source>
        <dbReference type="SAM" id="MobiDB-lite"/>
    </source>
</evidence>
<evidence type="ECO:0000313" key="6">
    <source>
        <dbReference type="Proteomes" id="UP000231701"/>
    </source>
</evidence>
<gene>
    <name evidence="5" type="ORF">Ga0123461_1760</name>
</gene>
<dbReference type="AlphaFoldDB" id="A0A2K8KZ15"/>
<comment type="caution">
    <text evidence="2">Lacks conserved residue(s) required for the propagation of feature annotation.</text>
</comment>
<dbReference type="PROSITE" id="PS50935">
    <property type="entry name" value="SSB"/>
    <property type="match status" value="1"/>
</dbReference>
<dbReference type="InterPro" id="IPR011344">
    <property type="entry name" value="ssDNA-bd"/>
</dbReference>
<keyword evidence="2" id="KW-0227">DNA damage</keyword>
<accession>A0A2K8KZ15</accession>
<feature type="short sequence motif" description="Important for interaction with partner proteins" evidence="2">
    <location>
        <begin position="165"/>
        <end position="170"/>
    </location>
</feature>
<dbReference type="KEGG" id="maes:Ga0123461_1760"/>
<dbReference type="SUPFAM" id="SSF50249">
    <property type="entry name" value="Nucleic acid-binding proteins"/>
    <property type="match status" value="1"/>
</dbReference>
<dbReference type="GO" id="GO:0006260">
    <property type="term" value="P:DNA replication"/>
    <property type="evidence" value="ECO:0007669"/>
    <property type="project" value="UniProtKB-UniRule"/>
</dbReference>
<evidence type="ECO:0000256" key="3">
    <source>
        <dbReference type="RuleBase" id="RU000524"/>
    </source>
</evidence>
<dbReference type="CDD" id="cd04496">
    <property type="entry name" value="SSB_OBF"/>
    <property type="match status" value="1"/>
</dbReference>
<dbReference type="PANTHER" id="PTHR10302">
    <property type="entry name" value="SINGLE-STRANDED DNA-BINDING PROTEIN"/>
    <property type="match status" value="1"/>
</dbReference>
<dbReference type="InterPro" id="IPR012340">
    <property type="entry name" value="NA-bd_OB-fold"/>
</dbReference>
<dbReference type="Pfam" id="PF00436">
    <property type="entry name" value="SSB"/>
    <property type="match status" value="1"/>
</dbReference>
<feature type="compositionally biased region" description="Gly residues" evidence="4">
    <location>
        <begin position="105"/>
        <end position="146"/>
    </location>
</feature>
<dbReference type="EMBL" id="CP018799">
    <property type="protein sequence ID" value="ATX80173.1"/>
    <property type="molecule type" value="Genomic_DNA"/>
</dbReference>
<keyword evidence="6" id="KW-1185">Reference proteome</keyword>
<dbReference type="GO" id="GO:0006281">
    <property type="term" value="P:DNA repair"/>
    <property type="evidence" value="ECO:0007669"/>
    <property type="project" value="UniProtKB-UniRule"/>
</dbReference>
<dbReference type="GO" id="GO:0009295">
    <property type="term" value="C:nucleoid"/>
    <property type="evidence" value="ECO:0007669"/>
    <property type="project" value="TreeGrafter"/>
</dbReference>
<dbReference type="HAMAP" id="MF_00984">
    <property type="entry name" value="SSB"/>
    <property type="match status" value="1"/>
</dbReference>
<evidence type="ECO:0000256" key="2">
    <source>
        <dbReference type="HAMAP-Rule" id="MF_00984"/>
    </source>
</evidence>
<dbReference type="PANTHER" id="PTHR10302:SF27">
    <property type="entry name" value="SINGLE-STRANDED DNA-BINDING PROTEIN"/>
    <property type="match status" value="1"/>
</dbReference>
<dbReference type="RefSeq" id="WP_100277977.1">
    <property type="nucleotide sequence ID" value="NZ_CP018799.1"/>
</dbReference>
<dbReference type="GO" id="GO:0006310">
    <property type="term" value="P:DNA recombination"/>
    <property type="evidence" value="ECO:0007669"/>
    <property type="project" value="UniProtKB-UniRule"/>
</dbReference>
<dbReference type="Proteomes" id="UP000231701">
    <property type="component" value="Chromosome"/>
</dbReference>
<proteinExistence type="inferred from homology"/>
<comment type="subunit">
    <text evidence="2">Homotetramer.</text>
</comment>
<keyword evidence="2" id="KW-0234">DNA repair</keyword>
<dbReference type="NCBIfam" id="TIGR00621">
    <property type="entry name" value="ssb"/>
    <property type="match status" value="1"/>
</dbReference>
<evidence type="ECO:0000313" key="5">
    <source>
        <dbReference type="EMBL" id="ATX80173.1"/>
    </source>
</evidence>
<evidence type="ECO:0000256" key="1">
    <source>
        <dbReference type="ARBA" id="ARBA00023125"/>
    </source>
</evidence>
<dbReference type="GO" id="GO:0003697">
    <property type="term" value="F:single-stranded DNA binding"/>
    <property type="evidence" value="ECO:0007669"/>
    <property type="project" value="UniProtKB-UniRule"/>
</dbReference>
<reference evidence="5 6" key="1">
    <citation type="submission" date="2016-12" db="EMBL/GenBank/DDBJ databases">
        <title>Isolation and genomic insights into novel planktonic Zetaproteobacteria from stratified waters of the Chesapeake Bay.</title>
        <authorList>
            <person name="McAllister S.M."/>
            <person name="Kato S."/>
            <person name="Chan C.S."/>
            <person name="Chiu B.K."/>
            <person name="Field E.K."/>
        </authorList>
    </citation>
    <scope>NUCLEOTIDE SEQUENCE [LARGE SCALE GENOMIC DNA]</scope>
    <source>
        <strain evidence="5 6">CP-5</strain>
    </source>
</reference>
<feature type="region of interest" description="Disordered" evidence="4">
    <location>
        <begin position="104"/>
        <end position="170"/>
    </location>
</feature>
<dbReference type="Gene3D" id="2.40.50.140">
    <property type="entry name" value="Nucleic acid-binding proteins"/>
    <property type="match status" value="1"/>
</dbReference>
<organism evidence="5 6">
    <name type="scientific">Mariprofundus aestuarium</name>
    <dbReference type="NCBI Taxonomy" id="1921086"/>
    <lineage>
        <taxon>Bacteria</taxon>
        <taxon>Pseudomonadati</taxon>
        <taxon>Pseudomonadota</taxon>
        <taxon>Candidatius Mariprofundia</taxon>
        <taxon>Mariprofundales</taxon>
        <taxon>Mariprofundaceae</taxon>
        <taxon>Mariprofundus</taxon>
    </lineage>
</organism>
<comment type="function">
    <text evidence="2">Plays an important role in DNA replication, recombination and repair. Binds to ssDNA and to an array of partner proteins to recruit them to their sites of action during DNA metabolism.</text>
</comment>
<keyword evidence="1 2" id="KW-0238">DNA-binding</keyword>